<dbReference type="Proteomes" id="UP001055125">
    <property type="component" value="Unassembled WGS sequence"/>
</dbReference>
<comment type="caution">
    <text evidence="1">The sequence shown here is derived from an EMBL/GenBank/DDBJ whole genome shotgun (WGS) entry which is preliminary data.</text>
</comment>
<protein>
    <submittedName>
        <fullName evidence="1">Uncharacterized protein</fullName>
    </submittedName>
</protein>
<dbReference type="EMBL" id="BPQP01000089">
    <property type="protein sequence ID" value="GJD97435.1"/>
    <property type="molecule type" value="Genomic_DNA"/>
</dbReference>
<keyword evidence="2" id="KW-1185">Reference proteome</keyword>
<name>A0ABQ4S495_9HYPH</name>
<accession>A0ABQ4S495</accession>
<evidence type="ECO:0000313" key="2">
    <source>
        <dbReference type="Proteomes" id="UP001055125"/>
    </source>
</evidence>
<gene>
    <name evidence="1" type="ORF">OCOJLMKI_4666</name>
</gene>
<reference evidence="1" key="2">
    <citation type="submission" date="2021-08" db="EMBL/GenBank/DDBJ databases">
        <authorList>
            <person name="Tani A."/>
            <person name="Ola A."/>
            <person name="Ogura Y."/>
            <person name="Katsura K."/>
            <person name="Hayashi T."/>
        </authorList>
    </citation>
    <scope>NUCLEOTIDE SEQUENCE</scope>
    <source>
        <strain evidence="1">DSM 19015</strain>
    </source>
</reference>
<sequence>MDDGDGPSSLGAFPYRRVRVTCVWCPRRRGDYCVERLIARHGAGVSLDEVLRRITATCRYPKPWGRRGPNKYHPWCRAQFSDLGTGKPPNRKR</sequence>
<organism evidence="1 2">
    <name type="scientific">Methylobacterium iners</name>
    <dbReference type="NCBI Taxonomy" id="418707"/>
    <lineage>
        <taxon>Bacteria</taxon>
        <taxon>Pseudomonadati</taxon>
        <taxon>Pseudomonadota</taxon>
        <taxon>Alphaproteobacteria</taxon>
        <taxon>Hyphomicrobiales</taxon>
        <taxon>Methylobacteriaceae</taxon>
        <taxon>Methylobacterium</taxon>
    </lineage>
</organism>
<reference evidence="1" key="1">
    <citation type="journal article" date="2021" name="Front. Microbiol.">
        <title>Comprehensive Comparative Genomics and Phenotyping of Methylobacterium Species.</title>
        <authorList>
            <person name="Alessa O."/>
            <person name="Ogura Y."/>
            <person name="Fujitani Y."/>
            <person name="Takami H."/>
            <person name="Hayashi T."/>
            <person name="Sahin N."/>
            <person name="Tani A."/>
        </authorList>
    </citation>
    <scope>NUCLEOTIDE SEQUENCE</scope>
    <source>
        <strain evidence="1">DSM 19015</strain>
    </source>
</reference>
<proteinExistence type="predicted"/>
<evidence type="ECO:0000313" key="1">
    <source>
        <dbReference type="EMBL" id="GJD97435.1"/>
    </source>
</evidence>